<organism evidence="3">
    <name type="scientific">Magallana gigas</name>
    <name type="common">Pacific oyster</name>
    <name type="synonym">Crassostrea gigas</name>
    <dbReference type="NCBI Taxonomy" id="29159"/>
    <lineage>
        <taxon>Eukaryota</taxon>
        <taxon>Metazoa</taxon>
        <taxon>Spiralia</taxon>
        <taxon>Lophotrochozoa</taxon>
        <taxon>Mollusca</taxon>
        <taxon>Bivalvia</taxon>
        <taxon>Autobranchia</taxon>
        <taxon>Pteriomorphia</taxon>
        <taxon>Ostreida</taxon>
        <taxon>Ostreoidea</taxon>
        <taxon>Ostreidae</taxon>
        <taxon>Magallana</taxon>
    </lineage>
</organism>
<name>K1R8U8_MAGGI</name>
<proteinExistence type="predicted"/>
<keyword evidence="2" id="KW-0732">Signal</keyword>
<dbReference type="InParanoid" id="K1R8U8"/>
<feature type="signal peptide" evidence="2">
    <location>
        <begin position="1"/>
        <end position="19"/>
    </location>
</feature>
<evidence type="ECO:0000256" key="1">
    <source>
        <dbReference type="SAM" id="MobiDB-lite"/>
    </source>
</evidence>
<feature type="compositionally biased region" description="Polar residues" evidence="1">
    <location>
        <begin position="84"/>
        <end position="94"/>
    </location>
</feature>
<gene>
    <name evidence="3" type="ORF">CGI_10001600</name>
</gene>
<dbReference type="EMBL" id="JH818101">
    <property type="protein sequence ID" value="EKC40039.1"/>
    <property type="molecule type" value="Genomic_DNA"/>
</dbReference>
<evidence type="ECO:0000256" key="2">
    <source>
        <dbReference type="SAM" id="SignalP"/>
    </source>
</evidence>
<protein>
    <submittedName>
        <fullName evidence="3">Uncharacterized protein</fullName>
    </submittedName>
</protein>
<accession>K1R8U8</accession>
<feature type="compositionally biased region" description="Basic and acidic residues" evidence="1">
    <location>
        <begin position="63"/>
        <end position="75"/>
    </location>
</feature>
<dbReference type="AlphaFoldDB" id="K1R8U8"/>
<evidence type="ECO:0000313" key="3">
    <source>
        <dbReference type="EMBL" id="EKC40039.1"/>
    </source>
</evidence>
<sequence length="190" mass="20856">MGVAALALVAVMILGCALRALFRHYNVQCRAPVRRRPRSKDECRLEEGSRCRISPALSGGGLKEVEMSTKDRSEQANEMEETDNSPPSANTRSSGLKSEVRCILGDKLCGRVCTLAEISWAFPMLCDLGNGIPVTTEWARAQGGPCYIRGRTYGGTINIQTKNLCEMSCRMPSIPSDRTDVNNLLIIVYL</sequence>
<feature type="region of interest" description="Disordered" evidence="1">
    <location>
        <begin position="56"/>
        <end position="94"/>
    </location>
</feature>
<feature type="chain" id="PRO_5043489617" evidence="2">
    <location>
        <begin position="20"/>
        <end position="190"/>
    </location>
</feature>
<dbReference type="HOGENOM" id="CLU_1429296_0_0_1"/>
<reference evidence="3" key="1">
    <citation type="journal article" date="2012" name="Nature">
        <title>The oyster genome reveals stress adaptation and complexity of shell formation.</title>
        <authorList>
            <person name="Zhang G."/>
            <person name="Fang X."/>
            <person name="Guo X."/>
            <person name="Li L."/>
            <person name="Luo R."/>
            <person name="Xu F."/>
            <person name="Yang P."/>
            <person name="Zhang L."/>
            <person name="Wang X."/>
            <person name="Qi H."/>
            <person name="Xiong Z."/>
            <person name="Que H."/>
            <person name="Xie Y."/>
            <person name="Holland P.W."/>
            <person name="Paps J."/>
            <person name="Zhu Y."/>
            <person name="Wu F."/>
            <person name="Chen Y."/>
            <person name="Wang J."/>
            <person name="Peng C."/>
            <person name="Meng J."/>
            <person name="Yang L."/>
            <person name="Liu J."/>
            <person name="Wen B."/>
            <person name="Zhang N."/>
            <person name="Huang Z."/>
            <person name="Zhu Q."/>
            <person name="Feng Y."/>
            <person name="Mount A."/>
            <person name="Hedgecock D."/>
            <person name="Xu Z."/>
            <person name="Liu Y."/>
            <person name="Domazet-Loso T."/>
            <person name="Du Y."/>
            <person name="Sun X."/>
            <person name="Zhang S."/>
            <person name="Liu B."/>
            <person name="Cheng P."/>
            <person name="Jiang X."/>
            <person name="Li J."/>
            <person name="Fan D."/>
            <person name="Wang W."/>
            <person name="Fu W."/>
            <person name="Wang T."/>
            <person name="Wang B."/>
            <person name="Zhang J."/>
            <person name="Peng Z."/>
            <person name="Li Y."/>
            <person name="Li N."/>
            <person name="Wang J."/>
            <person name="Chen M."/>
            <person name="He Y."/>
            <person name="Tan F."/>
            <person name="Song X."/>
            <person name="Zheng Q."/>
            <person name="Huang R."/>
            <person name="Yang H."/>
            <person name="Du X."/>
            <person name="Chen L."/>
            <person name="Yang M."/>
            <person name="Gaffney P.M."/>
            <person name="Wang S."/>
            <person name="Luo L."/>
            <person name="She Z."/>
            <person name="Ming Y."/>
            <person name="Huang W."/>
            <person name="Zhang S."/>
            <person name="Huang B."/>
            <person name="Zhang Y."/>
            <person name="Qu T."/>
            <person name="Ni P."/>
            <person name="Miao G."/>
            <person name="Wang J."/>
            <person name="Wang Q."/>
            <person name="Steinberg C.E."/>
            <person name="Wang H."/>
            <person name="Li N."/>
            <person name="Qian L."/>
            <person name="Zhang G."/>
            <person name="Li Y."/>
            <person name="Yang H."/>
            <person name="Liu X."/>
            <person name="Wang J."/>
            <person name="Yin Y."/>
            <person name="Wang J."/>
        </authorList>
    </citation>
    <scope>NUCLEOTIDE SEQUENCE [LARGE SCALE GENOMIC DNA]</scope>
    <source>
        <strain evidence="3">05x7-T-G4-1.051#20</strain>
    </source>
</reference>